<sequence length="49" mass="5574">MDSAAKPHYGTEQKKKSRHLLYIIAFLGLLITTVFFGLYLFGQRFGVPV</sequence>
<reference evidence="3" key="1">
    <citation type="submission" date="2016-10" db="EMBL/GenBank/DDBJ databases">
        <authorList>
            <person name="Varghese N."/>
            <person name="Submissions S."/>
        </authorList>
    </citation>
    <scope>NUCLEOTIDE SEQUENCE [LARGE SCALE GENOMIC DNA]</scope>
    <source>
        <strain evidence="3">Gh-105</strain>
    </source>
</reference>
<keyword evidence="1" id="KW-1133">Transmembrane helix</keyword>
<evidence type="ECO:0000256" key="1">
    <source>
        <dbReference type="SAM" id="Phobius"/>
    </source>
</evidence>
<dbReference type="AlphaFoldDB" id="A0A1I2T855"/>
<dbReference type="Proteomes" id="UP000199229">
    <property type="component" value="Unassembled WGS sequence"/>
</dbReference>
<evidence type="ECO:0000313" key="3">
    <source>
        <dbReference type="Proteomes" id="UP000199229"/>
    </source>
</evidence>
<keyword evidence="1" id="KW-0812">Transmembrane</keyword>
<accession>A0A1I2T855</accession>
<keyword evidence="3" id="KW-1185">Reference proteome</keyword>
<evidence type="ECO:0000313" key="2">
    <source>
        <dbReference type="EMBL" id="SFG61075.1"/>
    </source>
</evidence>
<protein>
    <submittedName>
        <fullName evidence="2">Uncharacterized protein</fullName>
    </submittedName>
</protein>
<organism evidence="2 3">
    <name type="scientific">Methylobacterium gossipiicola</name>
    <dbReference type="NCBI Taxonomy" id="582675"/>
    <lineage>
        <taxon>Bacteria</taxon>
        <taxon>Pseudomonadati</taxon>
        <taxon>Pseudomonadota</taxon>
        <taxon>Alphaproteobacteria</taxon>
        <taxon>Hyphomicrobiales</taxon>
        <taxon>Methylobacteriaceae</taxon>
        <taxon>Methylobacterium</taxon>
    </lineage>
</organism>
<gene>
    <name evidence="2" type="ORF">SAMN05192565_106182</name>
</gene>
<feature type="transmembrane region" description="Helical" evidence="1">
    <location>
        <begin position="20"/>
        <end position="41"/>
    </location>
</feature>
<name>A0A1I2T855_9HYPH</name>
<proteinExistence type="predicted"/>
<dbReference type="EMBL" id="FOPM01000006">
    <property type="protein sequence ID" value="SFG61075.1"/>
    <property type="molecule type" value="Genomic_DNA"/>
</dbReference>
<keyword evidence="1" id="KW-0472">Membrane</keyword>